<feature type="compositionally biased region" description="Basic and acidic residues" evidence="1">
    <location>
        <begin position="314"/>
        <end position="325"/>
    </location>
</feature>
<comment type="caution">
    <text evidence="2">The sequence shown here is derived from an EMBL/GenBank/DDBJ whole genome shotgun (WGS) entry which is preliminary data.</text>
</comment>
<organism evidence="2 3">
    <name type="scientific">Durusdinium trenchii</name>
    <dbReference type="NCBI Taxonomy" id="1381693"/>
    <lineage>
        <taxon>Eukaryota</taxon>
        <taxon>Sar</taxon>
        <taxon>Alveolata</taxon>
        <taxon>Dinophyceae</taxon>
        <taxon>Suessiales</taxon>
        <taxon>Symbiodiniaceae</taxon>
        <taxon>Durusdinium</taxon>
    </lineage>
</organism>
<reference evidence="2 3" key="1">
    <citation type="submission" date="2024-02" db="EMBL/GenBank/DDBJ databases">
        <authorList>
            <person name="Chen Y."/>
            <person name="Shah S."/>
            <person name="Dougan E. K."/>
            <person name="Thang M."/>
            <person name="Chan C."/>
        </authorList>
    </citation>
    <scope>NUCLEOTIDE SEQUENCE [LARGE SCALE GENOMIC DNA]</scope>
</reference>
<feature type="compositionally biased region" description="Acidic residues" evidence="1">
    <location>
        <begin position="1257"/>
        <end position="1267"/>
    </location>
</feature>
<evidence type="ECO:0000256" key="1">
    <source>
        <dbReference type="SAM" id="MobiDB-lite"/>
    </source>
</evidence>
<feature type="compositionally biased region" description="Low complexity" evidence="1">
    <location>
        <begin position="290"/>
        <end position="308"/>
    </location>
</feature>
<dbReference type="EMBL" id="CAXAMN010005114">
    <property type="protein sequence ID" value="CAK9012549.1"/>
    <property type="molecule type" value="Genomic_DNA"/>
</dbReference>
<feature type="compositionally biased region" description="Basic residues" evidence="1">
    <location>
        <begin position="326"/>
        <end position="336"/>
    </location>
</feature>
<feature type="compositionally biased region" description="Acidic residues" evidence="1">
    <location>
        <begin position="1241"/>
        <end position="1250"/>
    </location>
</feature>
<sequence>MSSTSATKQLQTDRYGVPQFAAKVELVGAWDLYYAYEAEAVRKLDHTKPRTKTSEGKPTEEGMKLLIKTLRDSLAQEAPVRVNELFLDYFYSGQSWSKPNETMAQRIVRRETTFVWLKEASPETALSDNLKCMLLLIFSGLEPSILASVGDEYDYKKVSHPVVRKDYLRAGRGGQQLHGSSMEAVSSTPEAISYWEDDDYAQEDDAYLGNINDESFVNKTLMIAEDLEGSEVAEAYATIAQHRGGFKKKFVKQLQESSSSQSFPFKARQGSAQGHRQLPQGYDTGKGSQSSSSSPKKAASPPKKSSSSYFVLRKRIESADEERPRPLRHRMPRPRQRPLFDGPANWMPMDSLSPKSKTFEDHLLRLPHLLRLRSRVVMNGVYSLKPDQATRSQWLPRVCARCHCKLGYGICLFPEKVTPSVSELAKDFYRSVFAARVQLVLRNSHHACLAERAGLLVCLLHALQRPVDLPSGHASDEILQLDCRYGQNTRAEHKCHCERIQTTHADTPARSAYSLLLHLCFHRSAETEGSTPTLISRPFMAELGAVMSFKNGPVSFDALALIRASRGHMAISLLNFQDNEEFFKKFAPNEGQLCTCSSFLPDKWASSHSWPRFFGMMAGVPLDISIDPTWDATSSKLMKRVHSDMQAEDPYCAGGAAQATVLSLQEESRPLLKMVAKVSVDRVKARDVFVEQPFGSDSVEELEMKPVRGLIASGRLLALKVGGCVVGYKDADIGKPSNKPSAAEWPQELNRLVIDCALQQANIETDVFKEPSWDITGATLTPLDSKQLPALENFRSKLTKSIPLQQNQDVLSKDAKKMDTACCLQTIAAMKSWAIASFDAAYLQSQCVSRLLILRAARPLPPGVRPGTLFSAKGSVYGTKDAGRISFETLKPWVGFNASWSKAMFFPYDEDNVNLVGIMASHVDDLIVCGSGEKYEEPMGKLPVELHLKKNAKKFRFCSKNRVQREGYSVSLEQVDAIEALEYTSTSVWDGLRGKHGSAGQPGQRERCLANYMGHPKIKDAIALNKAAKLPKDSSDALWCFIKSDLSLENCMVFGCADSSFANAEGMKSQRGYVTGVTTKDLTEGKSAPAMILETNSSSIKRVCRSTLAAKANGFLAGVEVTISVNALIREILDPGLTGLNFHSSMQREAACHNGCAASSLLPRTVSTLEGAAGYHGTAVARVCSAALQSYSLRNLYSMKLIILVVHLILTLGAKYRSIPDTHLAAVNTTKVESDVAETQAADEESDSDSDVATVDEQSDDASEQSESDSVSDASDASETDSGDVDTDANMRNVSFLEMSMKETRIQNIVGVGNVLVRDDVKEGVWVLLMKLSKNEFCHNSPRWTDGKGFNEDKMLDENLPNHKEYDAKSIAFHTLNGIDTIKLQTDSAAFDEAPEVHFKHEGTAEKLITTNEIAILGTGDFNTKKYWQRWSKAFKNSRNLAPAFMRADKFVRDPAPECRTNPTDNPSGCGKACVFCMQAADGDACPAKSKHNDISKGIGLSQAFCGGGDRNDCSSSGSWAGDSRTLVWGHLRSAKSPYKIYEMDDGGDVFVKESDGESWALVMKLSKNDFCHGSPRWTDQHAFHADKMLDASMPKHMEYDAKSKMFHTLKTTAIKLQTNKKMFEDAVEVHFEEEGTPETLITTNQIKIKAKGGFNTKKYWKKWEAQYGNSRQLAPAFMRADKFVLDPAPECRKNPEKGPSGCGKACVFCFQAADGNGCPAHVKHNDISVGIGLSQNFCGGGNKQDCSSSGNWVGDAQTLVWAKWSCKKHPSGACAGARHMGSCGELEPDDCDTHYVKVKADDGTEAYLQCRTVGGQCVHTGPPCFGTCL</sequence>
<gene>
    <name evidence="2" type="ORF">CCMP2556_LOCUS10894</name>
</gene>
<protein>
    <submittedName>
        <fullName evidence="2">Uncharacterized protein</fullName>
    </submittedName>
</protein>
<feature type="region of interest" description="Disordered" evidence="1">
    <location>
        <begin position="260"/>
        <end position="346"/>
    </location>
</feature>
<feature type="compositionally biased region" description="Acidic residues" evidence="1">
    <location>
        <begin position="1276"/>
        <end position="1287"/>
    </location>
</feature>
<accession>A0ABP0JEC9</accession>
<dbReference type="Proteomes" id="UP001642484">
    <property type="component" value="Unassembled WGS sequence"/>
</dbReference>
<proteinExistence type="predicted"/>
<feature type="region of interest" description="Disordered" evidence="1">
    <location>
        <begin position="1231"/>
        <end position="1289"/>
    </location>
</feature>
<keyword evidence="3" id="KW-1185">Reference proteome</keyword>
<name>A0ABP0JEC9_9DINO</name>
<evidence type="ECO:0000313" key="3">
    <source>
        <dbReference type="Proteomes" id="UP001642484"/>
    </source>
</evidence>
<evidence type="ECO:0000313" key="2">
    <source>
        <dbReference type="EMBL" id="CAK9012549.1"/>
    </source>
</evidence>